<feature type="non-terminal residue" evidence="2">
    <location>
        <position position="1"/>
    </location>
</feature>
<name>A0ABN9GBF6_9NEOB</name>
<feature type="region of interest" description="Disordered" evidence="1">
    <location>
        <begin position="75"/>
        <end position="197"/>
    </location>
</feature>
<keyword evidence="3" id="KW-1185">Reference proteome</keyword>
<feature type="compositionally biased region" description="Basic and acidic residues" evidence="1">
    <location>
        <begin position="75"/>
        <end position="88"/>
    </location>
</feature>
<comment type="caution">
    <text evidence="2">The sequence shown here is derived from an EMBL/GenBank/DDBJ whole genome shotgun (WGS) entry which is preliminary data.</text>
</comment>
<dbReference type="Gene3D" id="3.90.980.20">
    <property type="match status" value="1"/>
</dbReference>
<evidence type="ECO:0000256" key="1">
    <source>
        <dbReference type="SAM" id="MobiDB-lite"/>
    </source>
</evidence>
<reference evidence="2" key="1">
    <citation type="submission" date="2023-05" db="EMBL/GenBank/DDBJ databases">
        <authorList>
            <person name="Stuckert A."/>
        </authorList>
    </citation>
    <scope>NUCLEOTIDE SEQUENCE</scope>
</reference>
<proteinExistence type="predicted"/>
<evidence type="ECO:0000313" key="3">
    <source>
        <dbReference type="Proteomes" id="UP001162483"/>
    </source>
</evidence>
<protein>
    <submittedName>
        <fullName evidence="2">Uncharacterized protein</fullName>
    </submittedName>
</protein>
<evidence type="ECO:0000313" key="2">
    <source>
        <dbReference type="EMBL" id="CAI9606126.1"/>
    </source>
</evidence>
<feature type="compositionally biased region" description="Basic and acidic residues" evidence="1">
    <location>
        <begin position="99"/>
        <end position="108"/>
    </location>
</feature>
<feature type="compositionally biased region" description="Basic residues" evidence="1">
    <location>
        <begin position="109"/>
        <end position="125"/>
    </location>
</feature>
<sequence length="225" mass="25251">FDSELELITYINDNWDLLHPGELADTPKAERYERILDALNENKTMFMSGKEIKKKKHLFGLRIRVPPVPPNAAVKLEKEESTSHEFKIKGRKSSKLHPVTKEENNGEVKKRKPVGRPPGSHRRKILQNDTLDAASKMETDSVLEKNSTLESSDNKKKAEVTTISVNTDVESNGAASSKETTLNHPFQSSVRLEKSDAHREVVVYYHTATQKKGSPSTESSPGSQF</sequence>
<feature type="compositionally biased region" description="Polar residues" evidence="1">
    <location>
        <begin position="161"/>
        <end position="190"/>
    </location>
</feature>
<accession>A0ABN9GBF6</accession>
<dbReference type="EMBL" id="CATNWA010018235">
    <property type="protein sequence ID" value="CAI9606126.1"/>
    <property type="molecule type" value="Genomic_DNA"/>
</dbReference>
<dbReference type="Proteomes" id="UP001162483">
    <property type="component" value="Unassembled WGS sequence"/>
</dbReference>
<feature type="compositionally biased region" description="Polar residues" evidence="1">
    <location>
        <begin position="207"/>
        <end position="225"/>
    </location>
</feature>
<organism evidence="2 3">
    <name type="scientific">Staurois parvus</name>
    <dbReference type="NCBI Taxonomy" id="386267"/>
    <lineage>
        <taxon>Eukaryota</taxon>
        <taxon>Metazoa</taxon>
        <taxon>Chordata</taxon>
        <taxon>Craniata</taxon>
        <taxon>Vertebrata</taxon>
        <taxon>Euteleostomi</taxon>
        <taxon>Amphibia</taxon>
        <taxon>Batrachia</taxon>
        <taxon>Anura</taxon>
        <taxon>Neobatrachia</taxon>
        <taxon>Ranoidea</taxon>
        <taxon>Ranidae</taxon>
        <taxon>Staurois</taxon>
    </lineage>
</organism>
<feature type="region of interest" description="Disordered" evidence="1">
    <location>
        <begin position="206"/>
        <end position="225"/>
    </location>
</feature>
<gene>
    <name evidence="2" type="ORF">SPARVUS_LOCUS13727464</name>
</gene>